<name>A0A8B0SJ20_9GAMM</name>
<sequence length="306" mass="33289">MLQYVIKRLLGALPTLLVIITLAFFLIRLAPGGPFDTERPMPPEIAANMERAYHLDQPLPIQYGYYLLNVVQGDFGPSFKYKDHSVSGLIAQGFPVSLQLGLFAMMLALLIGIPAGMLAALHQNRPLDHAVMAIAMTGITVPNFVMAPLLALVFGVFLHWLPVAGWDAGWKSAVLPVIALALPQIAYAARLMRASMLETLSSPHIRTAFAKGLPLPLILRRHVLKAALLPIISWLGPATAAIITGSVVIEQIFGIPGIGRHFVQGALNRDYTLVMGVVVFYGALIILMNLLVDVIYGLLDPRVSYE</sequence>
<feature type="transmembrane region" description="Helical" evidence="8">
    <location>
        <begin position="100"/>
        <end position="121"/>
    </location>
</feature>
<feature type="domain" description="ABC transmembrane type-1" evidence="9">
    <location>
        <begin position="94"/>
        <end position="296"/>
    </location>
</feature>
<evidence type="ECO:0000256" key="3">
    <source>
        <dbReference type="ARBA" id="ARBA00022475"/>
    </source>
</evidence>
<evidence type="ECO:0000313" key="12">
    <source>
        <dbReference type="Proteomes" id="UP000664466"/>
    </source>
</evidence>
<dbReference type="InterPro" id="IPR045621">
    <property type="entry name" value="BPD_transp_1_N"/>
</dbReference>
<reference evidence="11" key="2">
    <citation type="submission" date="2021-04" db="EMBL/GenBank/DDBJ databases">
        <title>Complete Genome and methylome analysis of Thiothrix fructosivorans ATCC 49748.</title>
        <authorList>
            <person name="Fomenkov A."/>
            <person name="Sun L."/>
            <person name="Vincze T."/>
            <person name="Grabovich M.Y."/>
            <person name="Roberts R.J."/>
        </authorList>
    </citation>
    <scope>NUCLEOTIDE SEQUENCE</scope>
    <source>
        <strain evidence="11">ATCC 49748</strain>
    </source>
</reference>
<dbReference type="RefSeq" id="WP_207252670.1">
    <property type="nucleotide sequence ID" value="NZ_JAFMPM010000008.1"/>
</dbReference>
<dbReference type="CDD" id="cd06261">
    <property type="entry name" value="TM_PBP2"/>
    <property type="match status" value="1"/>
</dbReference>
<keyword evidence="3" id="KW-1003">Cell membrane</keyword>
<evidence type="ECO:0000256" key="4">
    <source>
        <dbReference type="ARBA" id="ARBA00022692"/>
    </source>
</evidence>
<dbReference type="EMBL" id="JAFMPM010000008">
    <property type="protein sequence ID" value="MBO0614974.1"/>
    <property type="molecule type" value="Genomic_DNA"/>
</dbReference>
<dbReference type="SUPFAM" id="SSF161098">
    <property type="entry name" value="MetI-like"/>
    <property type="match status" value="1"/>
</dbReference>
<dbReference type="GO" id="GO:0055085">
    <property type="term" value="P:transmembrane transport"/>
    <property type="evidence" value="ECO:0007669"/>
    <property type="project" value="InterPro"/>
</dbReference>
<dbReference type="PANTHER" id="PTHR43163:SF6">
    <property type="entry name" value="DIPEPTIDE TRANSPORT SYSTEM PERMEASE PROTEIN DPPB-RELATED"/>
    <property type="match status" value="1"/>
</dbReference>
<dbReference type="AlphaFoldDB" id="A0A8B0SJ20"/>
<feature type="transmembrane region" description="Helical" evidence="8">
    <location>
        <begin position="273"/>
        <end position="299"/>
    </location>
</feature>
<evidence type="ECO:0000313" key="11">
    <source>
        <dbReference type="EMBL" id="QTX09777.1"/>
    </source>
</evidence>
<dbReference type="NCBIfam" id="NF007008">
    <property type="entry name" value="PRK09471.1"/>
    <property type="match status" value="1"/>
</dbReference>
<feature type="transmembrane region" description="Helical" evidence="8">
    <location>
        <begin position="133"/>
        <end position="161"/>
    </location>
</feature>
<dbReference type="PROSITE" id="PS50928">
    <property type="entry name" value="ABC_TM1"/>
    <property type="match status" value="1"/>
</dbReference>
<protein>
    <submittedName>
        <fullName evidence="11">Oligopeptide ABC transporter permease OppB</fullName>
    </submittedName>
</protein>
<keyword evidence="2 8" id="KW-0813">Transport</keyword>
<feature type="transmembrane region" description="Helical" evidence="8">
    <location>
        <begin position="173"/>
        <end position="192"/>
    </location>
</feature>
<dbReference type="PANTHER" id="PTHR43163">
    <property type="entry name" value="DIPEPTIDE TRANSPORT SYSTEM PERMEASE PROTEIN DPPB-RELATED"/>
    <property type="match status" value="1"/>
</dbReference>
<feature type="transmembrane region" description="Helical" evidence="8">
    <location>
        <begin position="227"/>
        <end position="253"/>
    </location>
</feature>
<evidence type="ECO:0000256" key="8">
    <source>
        <dbReference type="RuleBase" id="RU363032"/>
    </source>
</evidence>
<dbReference type="InterPro" id="IPR035906">
    <property type="entry name" value="MetI-like_sf"/>
</dbReference>
<dbReference type="Pfam" id="PF19300">
    <property type="entry name" value="BPD_transp_1_N"/>
    <property type="match status" value="1"/>
</dbReference>
<comment type="subcellular location">
    <subcellularLocation>
        <location evidence="1 8">Cell membrane</location>
        <topology evidence="1 8">Multi-pass membrane protein</topology>
    </subcellularLocation>
</comment>
<dbReference type="Gene3D" id="1.10.3720.10">
    <property type="entry name" value="MetI-like"/>
    <property type="match status" value="1"/>
</dbReference>
<evidence type="ECO:0000256" key="5">
    <source>
        <dbReference type="ARBA" id="ARBA00022989"/>
    </source>
</evidence>
<dbReference type="InterPro" id="IPR000515">
    <property type="entry name" value="MetI-like"/>
</dbReference>
<dbReference type="Pfam" id="PF00528">
    <property type="entry name" value="BPD_transp_1"/>
    <property type="match status" value="1"/>
</dbReference>
<accession>A0A8B0SJ20</accession>
<evidence type="ECO:0000256" key="2">
    <source>
        <dbReference type="ARBA" id="ARBA00022448"/>
    </source>
</evidence>
<evidence type="ECO:0000256" key="6">
    <source>
        <dbReference type="ARBA" id="ARBA00023136"/>
    </source>
</evidence>
<dbReference type="GO" id="GO:0005886">
    <property type="term" value="C:plasma membrane"/>
    <property type="evidence" value="ECO:0007669"/>
    <property type="project" value="UniProtKB-SubCell"/>
</dbReference>
<comment type="similarity">
    <text evidence="7">Belongs to the binding-protein-dependent transport system permease family. OppBC subfamily.</text>
</comment>
<proteinExistence type="inferred from homology"/>
<organism evidence="11">
    <name type="scientific">Thiothrix fructosivorans</name>
    <dbReference type="NCBI Taxonomy" id="111770"/>
    <lineage>
        <taxon>Bacteria</taxon>
        <taxon>Pseudomonadati</taxon>
        <taxon>Pseudomonadota</taxon>
        <taxon>Gammaproteobacteria</taxon>
        <taxon>Thiotrichales</taxon>
        <taxon>Thiotrichaceae</taxon>
        <taxon>Thiothrix</taxon>
    </lineage>
</organism>
<evidence type="ECO:0000259" key="9">
    <source>
        <dbReference type="PROSITE" id="PS50928"/>
    </source>
</evidence>
<feature type="transmembrane region" description="Helical" evidence="8">
    <location>
        <begin position="12"/>
        <end position="31"/>
    </location>
</feature>
<evidence type="ECO:0000256" key="7">
    <source>
        <dbReference type="ARBA" id="ARBA00024202"/>
    </source>
</evidence>
<gene>
    <name evidence="11" type="primary">oppB</name>
    <name evidence="11" type="ORF">J1836_014310</name>
    <name evidence="10" type="ORF">J1836_18920</name>
</gene>
<keyword evidence="4 8" id="KW-0812">Transmembrane</keyword>
<keyword evidence="5 8" id="KW-1133">Transmembrane helix</keyword>
<keyword evidence="6 8" id="KW-0472">Membrane</keyword>
<reference evidence="10 12" key="1">
    <citation type="submission" date="2021-03" db="EMBL/GenBank/DDBJ databases">
        <title>Draft genome and methylome analysis of Thiotrix fructosivoruns ATCC 49748.</title>
        <authorList>
            <person name="Fomenkov A."/>
            <person name="Grabovich M.Y."/>
            <person name="Roberts R.J."/>
        </authorList>
    </citation>
    <scope>NUCLEOTIDE SEQUENCE [LARGE SCALE GENOMIC DNA]</scope>
    <source>
        <strain evidence="10 12">ATCC 49748</strain>
    </source>
</reference>
<evidence type="ECO:0000313" key="10">
    <source>
        <dbReference type="EMBL" id="MBO0614974.1"/>
    </source>
</evidence>
<evidence type="ECO:0000256" key="1">
    <source>
        <dbReference type="ARBA" id="ARBA00004651"/>
    </source>
</evidence>
<dbReference type="EMBL" id="CP072748">
    <property type="protein sequence ID" value="QTX09777.1"/>
    <property type="molecule type" value="Genomic_DNA"/>
</dbReference>
<keyword evidence="12" id="KW-1185">Reference proteome</keyword>
<dbReference type="Proteomes" id="UP000664466">
    <property type="component" value="Unassembled WGS sequence"/>
</dbReference>